<feature type="domain" description="Protein kinase" evidence="7">
    <location>
        <begin position="1"/>
        <end position="201"/>
    </location>
</feature>
<dbReference type="PANTHER" id="PTHR24345">
    <property type="entry name" value="SERINE/THREONINE-PROTEIN KINASE PLK"/>
    <property type="match status" value="1"/>
</dbReference>
<keyword evidence="9" id="KW-1185">Reference proteome</keyword>
<keyword evidence="3" id="KW-0547">Nucleotide-binding</keyword>
<dbReference type="AlphaFoldDB" id="A0A3P7P3F1"/>
<dbReference type="InterPro" id="IPR011009">
    <property type="entry name" value="Kinase-like_dom_sf"/>
</dbReference>
<dbReference type="EMBL" id="UYRU01054074">
    <property type="protein sequence ID" value="VDN12516.1"/>
    <property type="molecule type" value="Genomic_DNA"/>
</dbReference>
<evidence type="ECO:0000259" key="7">
    <source>
        <dbReference type="PROSITE" id="PS50011"/>
    </source>
</evidence>
<sequence length="283" mass="31521">MFSDPERLFSLQLYTCFEDSNYVYLVLEVCHNGELQAYIRQNGPVSEDVARHYMKQIISGLLYLHSHNILHRDLTLANILLTKDMKVKIADFGLATKIEPGEEHTTMCGTPNYISPEVASRGQQILETDVWSLGCMLYTLVVGRPPFDTREVRSTLNRVLAVDYELPSRLSPDVTDLISGLLRRLPQDRIKLTAMLKHPFMTKSSANRHKVVSLIFAILASLENSGDSGIDSMTRTPLGYRTSSTSLSDSNRPILPPRPGSTAQVTAGDATASRVPTEALRDL</sequence>
<dbReference type="Gene3D" id="1.10.510.10">
    <property type="entry name" value="Transferase(Phosphotransferase) domain 1"/>
    <property type="match status" value="1"/>
</dbReference>
<gene>
    <name evidence="8" type="ORF">DILT_LOCUS8347</name>
</gene>
<dbReference type="SUPFAM" id="SSF56112">
    <property type="entry name" value="Protein kinase-like (PK-like)"/>
    <property type="match status" value="1"/>
</dbReference>
<dbReference type="GO" id="GO:0004674">
    <property type="term" value="F:protein serine/threonine kinase activity"/>
    <property type="evidence" value="ECO:0007669"/>
    <property type="project" value="UniProtKB-KW"/>
</dbReference>
<name>A0A3P7P3F1_DIBLA</name>
<evidence type="ECO:0000256" key="5">
    <source>
        <dbReference type="ARBA" id="ARBA00022840"/>
    </source>
</evidence>
<accession>A0A3P7P3F1</accession>
<evidence type="ECO:0000256" key="1">
    <source>
        <dbReference type="ARBA" id="ARBA00022527"/>
    </source>
</evidence>
<dbReference type="FunFam" id="1.10.510.10:FF:000571">
    <property type="entry name" value="Maternal embryonic leucine zipper kinase"/>
    <property type="match status" value="1"/>
</dbReference>
<organism evidence="8 9">
    <name type="scientific">Dibothriocephalus latus</name>
    <name type="common">Fish tapeworm</name>
    <name type="synonym">Diphyllobothrium latum</name>
    <dbReference type="NCBI Taxonomy" id="60516"/>
    <lineage>
        <taxon>Eukaryota</taxon>
        <taxon>Metazoa</taxon>
        <taxon>Spiralia</taxon>
        <taxon>Lophotrochozoa</taxon>
        <taxon>Platyhelminthes</taxon>
        <taxon>Cestoda</taxon>
        <taxon>Eucestoda</taxon>
        <taxon>Diphyllobothriidea</taxon>
        <taxon>Diphyllobothriidae</taxon>
        <taxon>Dibothriocephalus</taxon>
    </lineage>
</organism>
<protein>
    <recommendedName>
        <fullName evidence="7">Protein kinase domain-containing protein</fullName>
    </recommendedName>
</protein>
<feature type="region of interest" description="Disordered" evidence="6">
    <location>
        <begin position="230"/>
        <end position="283"/>
    </location>
</feature>
<dbReference type="PANTHER" id="PTHR24345:SF91">
    <property type="entry name" value="SERINE_THREONINE-PROTEIN KINASE PLK4"/>
    <property type="match status" value="1"/>
</dbReference>
<dbReference type="GO" id="GO:0005524">
    <property type="term" value="F:ATP binding"/>
    <property type="evidence" value="ECO:0007669"/>
    <property type="project" value="UniProtKB-KW"/>
</dbReference>
<dbReference type="PROSITE" id="PS00109">
    <property type="entry name" value="PROTEIN_KINASE_TYR"/>
    <property type="match status" value="1"/>
</dbReference>
<dbReference type="InterPro" id="IPR008266">
    <property type="entry name" value="Tyr_kinase_AS"/>
</dbReference>
<proteinExistence type="predicted"/>
<dbReference type="Proteomes" id="UP000281553">
    <property type="component" value="Unassembled WGS sequence"/>
</dbReference>
<feature type="compositionally biased region" description="Polar residues" evidence="6">
    <location>
        <begin position="230"/>
        <end position="251"/>
    </location>
</feature>
<dbReference type="PROSITE" id="PS50011">
    <property type="entry name" value="PROTEIN_KINASE_DOM"/>
    <property type="match status" value="1"/>
</dbReference>
<reference evidence="8 9" key="1">
    <citation type="submission" date="2018-11" db="EMBL/GenBank/DDBJ databases">
        <authorList>
            <consortium name="Pathogen Informatics"/>
        </authorList>
    </citation>
    <scope>NUCLEOTIDE SEQUENCE [LARGE SCALE GENOMIC DNA]</scope>
</reference>
<evidence type="ECO:0000313" key="9">
    <source>
        <dbReference type="Proteomes" id="UP000281553"/>
    </source>
</evidence>
<dbReference type="Pfam" id="PF00069">
    <property type="entry name" value="Pkinase"/>
    <property type="match status" value="1"/>
</dbReference>
<evidence type="ECO:0000256" key="4">
    <source>
        <dbReference type="ARBA" id="ARBA00022777"/>
    </source>
</evidence>
<keyword evidence="2" id="KW-0808">Transferase</keyword>
<feature type="non-terminal residue" evidence="8">
    <location>
        <position position="283"/>
    </location>
</feature>
<keyword evidence="5" id="KW-0067">ATP-binding</keyword>
<dbReference type="InterPro" id="IPR000719">
    <property type="entry name" value="Prot_kinase_dom"/>
</dbReference>
<keyword evidence="1" id="KW-0723">Serine/threonine-protein kinase</keyword>
<evidence type="ECO:0000256" key="2">
    <source>
        <dbReference type="ARBA" id="ARBA00022679"/>
    </source>
</evidence>
<evidence type="ECO:0000256" key="6">
    <source>
        <dbReference type="SAM" id="MobiDB-lite"/>
    </source>
</evidence>
<evidence type="ECO:0000256" key="3">
    <source>
        <dbReference type="ARBA" id="ARBA00022741"/>
    </source>
</evidence>
<evidence type="ECO:0000313" key="8">
    <source>
        <dbReference type="EMBL" id="VDN12516.1"/>
    </source>
</evidence>
<keyword evidence="4" id="KW-0418">Kinase</keyword>
<dbReference type="OrthoDB" id="10004143at2759"/>
<dbReference type="GO" id="GO:0005634">
    <property type="term" value="C:nucleus"/>
    <property type="evidence" value="ECO:0007669"/>
    <property type="project" value="TreeGrafter"/>
</dbReference>